<evidence type="ECO:0000313" key="2">
    <source>
        <dbReference type="EMBL" id="TWL23856.1"/>
    </source>
</evidence>
<comment type="caution">
    <text evidence="2">The sequence shown here is derived from an EMBL/GenBank/DDBJ whole genome shotgun (WGS) entry which is preliminary data.</text>
</comment>
<evidence type="ECO:0000313" key="3">
    <source>
        <dbReference type="Proteomes" id="UP000435910"/>
    </source>
</evidence>
<gene>
    <name evidence="2" type="ORF">CHCC16736_1564</name>
</gene>
<accession>A0A8B5Y8V5</accession>
<protein>
    <submittedName>
        <fullName evidence="2">Uncharacterized protein</fullName>
    </submittedName>
</protein>
<organism evidence="2 3">
    <name type="scientific">Bacillus licheniformis</name>
    <dbReference type="NCBI Taxonomy" id="1402"/>
    <lineage>
        <taxon>Bacteria</taxon>
        <taxon>Bacillati</taxon>
        <taxon>Bacillota</taxon>
        <taxon>Bacilli</taxon>
        <taxon>Bacillales</taxon>
        <taxon>Bacillaceae</taxon>
        <taxon>Bacillus</taxon>
    </lineage>
</organism>
<feature type="region of interest" description="Disordered" evidence="1">
    <location>
        <begin position="1"/>
        <end position="36"/>
    </location>
</feature>
<reference evidence="2 3" key="1">
    <citation type="submission" date="2019-06" db="EMBL/GenBank/DDBJ databases">
        <title>Genome sequence analysis of &gt;100 Bacillus licheniformis strains suggests intrinsic resistance to this species.</title>
        <authorList>
            <person name="Wels M."/>
            <person name="Siezen R.J."/>
            <person name="Johansen E."/>
            <person name="Stuer-Lauridsen B."/>
            <person name="Bjerre K."/>
            <person name="Nielsen B.K.K."/>
        </authorList>
    </citation>
    <scope>NUCLEOTIDE SEQUENCE [LARGE SCALE GENOMIC DNA]</scope>
    <source>
        <strain evidence="2 3">BAC-16736</strain>
    </source>
</reference>
<feature type="compositionally biased region" description="Basic and acidic residues" evidence="1">
    <location>
        <begin position="1"/>
        <end position="17"/>
    </location>
</feature>
<dbReference type="AlphaFoldDB" id="A0A8B5Y8V5"/>
<name>A0A8B5Y8V5_BACLI</name>
<proteinExistence type="predicted"/>
<dbReference type="Proteomes" id="UP000435910">
    <property type="component" value="Unassembled WGS sequence"/>
</dbReference>
<sequence>MKRNEYERMTARGETGRGKPKSGAEGASWGNSESLRQKNSCLTQLWREFVSYYVLQTTKGDIFAFDAK</sequence>
<dbReference type="EMBL" id="NILC01000028">
    <property type="protein sequence ID" value="TWL23856.1"/>
    <property type="molecule type" value="Genomic_DNA"/>
</dbReference>
<evidence type="ECO:0000256" key="1">
    <source>
        <dbReference type="SAM" id="MobiDB-lite"/>
    </source>
</evidence>